<evidence type="ECO:0000256" key="2">
    <source>
        <dbReference type="ARBA" id="ARBA00023125"/>
    </source>
</evidence>
<reference evidence="5 6" key="1">
    <citation type="submission" date="2016-05" db="EMBL/GenBank/DDBJ databases">
        <title>Draft genome sequence of a porcine commensal Rothia nasimurium.</title>
        <authorList>
            <person name="Gaiser R.A."/>
            <person name="Van Baarlen P."/>
            <person name="Wells J.M."/>
        </authorList>
    </citation>
    <scope>NUCLEOTIDE SEQUENCE [LARGE SCALE GENOMIC DNA]</scope>
    <source>
        <strain evidence="5 6">PT-32</strain>
    </source>
</reference>
<dbReference type="InterPro" id="IPR011711">
    <property type="entry name" value="GntR_C"/>
</dbReference>
<dbReference type="SUPFAM" id="SSF48008">
    <property type="entry name" value="GntR ligand-binding domain-like"/>
    <property type="match status" value="1"/>
</dbReference>
<dbReference type="GO" id="GO:0003677">
    <property type="term" value="F:DNA binding"/>
    <property type="evidence" value="ECO:0007669"/>
    <property type="project" value="UniProtKB-KW"/>
</dbReference>
<feature type="domain" description="HTH gntR-type" evidence="4">
    <location>
        <begin position="25"/>
        <end position="92"/>
    </location>
</feature>
<dbReference type="Gene3D" id="1.20.120.530">
    <property type="entry name" value="GntR ligand-binding domain-like"/>
    <property type="match status" value="1"/>
</dbReference>
<keyword evidence="2" id="KW-0238">DNA-binding</keyword>
<dbReference type="GO" id="GO:0003700">
    <property type="term" value="F:DNA-binding transcription factor activity"/>
    <property type="evidence" value="ECO:0007669"/>
    <property type="project" value="InterPro"/>
</dbReference>
<evidence type="ECO:0000313" key="6">
    <source>
        <dbReference type="Proteomes" id="UP000192359"/>
    </source>
</evidence>
<evidence type="ECO:0000256" key="1">
    <source>
        <dbReference type="ARBA" id="ARBA00023015"/>
    </source>
</evidence>
<dbReference type="Proteomes" id="UP000192359">
    <property type="component" value="Unassembled WGS sequence"/>
</dbReference>
<dbReference type="SMART" id="SM00895">
    <property type="entry name" value="FCD"/>
    <property type="match status" value="1"/>
</dbReference>
<dbReference type="PANTHER" id="PTHR43537">
    <property type="entry name" value="TRANSCRIPTIONAL REGULATOR, GNTR FAMILY"/>
    <property type="match status" value="1"/>
</dbReference>
<dbReference type="Pfam" id="PF07729">
    <property type="entry name" value="FCD"/>
    <property type="match status" value="1"/>
</dbReference>
<evidence type="ECO:0000256" key="3">
    <source>
        <dbReference type="ARBA" id="ARBA00023163"/>
    </source>
</evidence>
<keyword evidence="3" id="KW-0804">Transcription</keyword>
<name>A0A1Y1RP48_9MICC</name>
<dbReference type="Pfam" id="PF00392">
    <property type="entry name" value="GntR"/>
    <property type="match status" value="1"/>
</dbReference>
<evidence type="ECO:0000259" key="4">
    <source>
        <dbReference type="PROSITE" id="PS50949"/>
    </source>
</evidence>
<proteinExistence type="predicted"/>
<dbReference type="CDD" id="cd07377">
    <property type="entry name" value="WHTH_GntR"/>
    <property type="match status" value="1"/>
</dbReference>
<organism evidence="5 6">
    <name type="scientific">Rothia nasimurium</name>
    <dbReference type="NCBI Taxonomy" id="85336"/>
    <lineage>
        <taxon>Bacteria</taxon>
        <taxon>Bacillati</taxon>
        <taxon>Actinomycetota</taxon>
        <taxon>Actinomycetes</taxon>
        <taxon>Micrococcales</taxon>
        <taxon>Micrococcaceae</taxon>
        <taxon>Rothia</taxon>
    </lineage>
</organism>
<dbReference type="SMART" id="SM00345">
    <property type="entry name" value="HTH_GNTR"/>
    <property type="match status" value="1"/>
</dbReference>
<dbReference type="EMBL" id="LXWF01000041">
    <property type="protein sequence ID" value="ORC15975.1"/>
    <property type="molecule type" value="Genomic_DNA"/>
</dbReference>
<dbReference type="Gene3D" id="1.10.10.10">
    <property type="entry name" value="Winged helix-like DNA-binding domain superfamily/Winged helix DNA-binding domain"/>
    <property type="match status" value="1"/>
</dbReference>
<dbReference type="PROSITE" id="PS50949">
    <property type="entry name" value="HTH_GNTR"/>
    <property type="match status" value="1"/>
</dbReference>
<sequence length="241" mass="25991">MNPETTNLDVVPSLADIARTRPNHAQTTDWAADTLRTAMDAGALTPGSKLTEEHLAATLGVSRNTLRAAFTLLEAQNLVERIPNRGVFVANPGPEQVTDLFIERWAIQAAALDVAPAGPIPQAHRALTRAEEARERGSVTGMAGANQDFHRALVDHAGSARLTQAMSRILAEMRLLFFSQVTVPGFHAPYVERNAHLLDLVESGQREAARTYLRDYLGESRSYFTQGAGCGAERGGPQGPA</sequence>
<dbReference type="InterPro" id="IPR000524">
    <property type="entry name" value="Tscrpt_reg_HTH_GntR"/>
</dbReference>
<dbReference type="AlphaFoldDB" id="A0A1Y1RP48"/>
<accession>A0A1Y1RP48</accession>
<dbReference type="PANTHER" id="PTHR43537:SF45">
    <property type="entry name" value="GNTR FAMILY REGULATORY PROTEIN"/>
    <property type="match status" value="1"/>
</dbReference>
<dbReference type="SUPFAM" id="SSF46785">
    <property type="entry name" value="Winged helix' DNA-binding domain"/>
    <property type="match status" value="1"/>
</dbReference>
<evidence type="ECO:0000313" key="5">
    <source>
        <dbReference type="EMBL" id="ORC15975.1"/>
    </source>
</evidence>
<dbReference type="InterPro" id="IPR036390">
    <property type="entry name" value="WH_DNA-bd_sf"/>
</dbReference>
<protein>
    <recommendedName>
        <fullName evidence="4">HTH gntR-type domain-containing protein</fullName>
    </recommendedName>
</protein>
<comment type="caution">
    <text evidence="5">The sequence shown here is derived from an EMBL/GenBank/DDBJ whole genome shotgun (WGS) entry which is preliminary data.</text>
</comment>
<dbReference type="RefSeq" id="WP_083092414.1">
    <property type="nucleotide sequence ID" value="NZ_LXWF01000041.1"/>
</dbReference>
<gene>
    <name evidence="5" type="ORF">A7979_05000</name>
</gene>
<dbReference type="InterPro" id="IPR036388">
    <property type="entry name" value="WH-like_DNA-bd_sf"/>
</dbReference>
<keyword evidence="6" id="KW-1185">Reference proteome</keyword>
<dbReference type="InterPro" id="IPR008920">
    <property type="entry name" value="TF_FadR/GntR_C"/>
</dbReference>
<keyword evidence="1" id="KW-0805">Transcription regulation</keyword>